<comment type="similarity">
    <text evidence="1">Belongs to the peptidase M32 family.</text>
</comment>
<keyword evidence="1 4" id="KW-0121">Carboxypeptidase</keyword>
<accession>A0A2I8VF50</accession>
<dbReference type="InterPro" id="IPR001333">
    <property type="entry name" value="Peptidase_M32_Taq"/>
</dbReference>
<feature type="binding site" evidence="2">
    <location>
        <position position="273"/>
    </location>
    <ligand>
        <name>Zn(2+)</name>
        <dbReference type="ChEBI" id="CHEBI:29105"/>
        <note>catalytic</note>
    </ligand>
</feature>
<dbReference type="EC" id="3.4.17.19" evidence="1"/>
<proteinExistence type="inferred from homology"/>
<keyword evidence="5" id="KW-1185">Reference proteome</keyword>
<dbReference type="Pfam" id="PF02074">
    <property type="entry name" value="Peptidase_M32"/>
    <property type="match status" value="1"/>
</dbReference>
<dbReference type="Proteomes" id="UP000236584">
    <property type="component" value="Chromosome"/>
</dbReference>
<organism evidence="4 5">
    <name type="scientific">Salinigranum rubrum</name>
    <dbReference type="NCBI Taxonomy" id="755307"/>
    <lineage>
        <taxon>Archaea</taxon>
        <taxon>Methanobacteriati</taxon>
        <taxon>Methanobacteriota</taxon>
        <taxon>Stenosarchaea group</taxon>
        <taxon>Halobacteria</taxon>
        <taxon>Halobacteriales</taxon>
        <taxon>Haloferacaceae</taxon>
        <taxon>Salinigranum</taxon>
    </lineage>
</organism>
<gene>
    <name evidence="4" type="ORF">C2R22_01855</name>
</gene>
<dbReference type="GO" id="GO:0004181">
    <property type="term" value="F:metallocarboxypeptidase activity"/>
    <property type="evidence" value="ECO:0007669"/>
    <property type="project" value="UniProtKB-UniRule"/>
</dbReference>
<dbReference type="AlphaFoldDB" id="A0A2I8VF50"/>
<dbReference type="PROSITE" id="PS52034">
    <property type="entry name" value="PEPTIDASE_M32"/>
    <property type="match status" value="1"/>
</dbReference>
<dbReference type="KEGG" id="srub:C2R22_01855"/>
<comment type="function">
    <text evidence="1">Broad specificity carboxypetidase that releases amino acids sequentially from the C-terminus, including neutral, aromatic, polar and basic residues.</text>
</comment>
<dbReference type="PANTHER" id="PTHR34217">
    <property type="entry name" value="METAL-DEPENDENT CARBOXYPEPTIDASE"/>
    <property type="match status" value="1"/>
</dbReference>
<dbReference type="GO" id="GO:0046872">
    <property type="term" value="F:metal ion binding"/>
    <property type="evidence" value="ECO:0007669"/>
    <property type="project" value="UniProtKB-KW"/>
</dbReference>
<evidence type="ECO:0000313" key="4">
    <source>
        <dbReference type="EMBL" id="AUV80558.1"/>
    </source>
</evidence>
<evidence type="ECO:0000256" key="1">
    <source>
        <dbReference type="PIRNR" id="PIRNR006615"/>
    </source>
</evidence>
<dbReference type="PIRSF" id="PIRSF006615">
    <property type="entry name" value="Zn_crbxpep_Taq"/>
    <property type="match status" value="1"/>
</dbReference>
<dbReference type="GO" id="GO:0006508">
    <property type="term" value="P:proteolysis"/>
    <property type="evidence" value="ECO:0007669"/>
    <property type="project" value="UniProtKB-UniRule"/>
</dbReference>
<comment type="cofactor">
    <cofactor evidence="2">
        <name>Zn(2+)</name>
        <dbReference type="ChEBI" id="CHEBI:29105"/>
    </cofactor>
    <text evidence="2">Binds 1 zinc ion per subunit.</text>
</comment>
<dbReference type="PANTHER" id="PTHR34217:SF1">
    <property type="entry name" value="CARBOXYPEPTIDASE 1"/>
    <property type="match status" value="1"/>
</dbReference>
<dbReference type="SUPFAM" id="SSF55486">
    <property type="entry name" value="Metalloproteases ('zincins'), catalytic domain"/>
    <property type="match status" value="1"/>
</dbReference>
<dbReference type="CDD" id="cd06460">
    <property type="entry name" value="M32_Taq"/>
    <property type="match status" value="1"/>
</dbReference>
<sequence>MATEPSTAETPEAYDQLLSKVKRINNVEAASMLLSWDQQVMMPEGGTPARSQQLSTLSALQHELLTEEEVGDLLDELEGETLSPEREAVVREVRRDYERAVRVPTDLVERISQKTSEALPIWEQAKAENDWSQFAPHVEELVDLKRQYAEHVDPDADPYEVLFADYEPCLSLERAEEILTEIRETLVPMIDEIRDSETPITTDAFSGQFDTEVQEEVAREALTMLGYPWERGRLDTSSHPFSTGTQFDARVTTRFKAEDPIDALTATIHEFGHATYNLGLPDDAYATPLGEHRGLSVHESQSRLWENHVGRSQAFWERFLPTMAEYFPTIEEMTPREAYESVNQVYEDNPIRVEADELTYHLHIVLRFEIERALIAGELSVEDVPEVWNDKMEEYLGFRPETDAEGCLQDIHWSHGSFGYFPTYSLGSAMAAQLFQAAEADLGDVDALTREGEFDTLREWLRENVHRHGQRYETNALVREATGEDFSADAFTDYVTEKYGALYDLERV</sequence>
<dbReference type="EMBL" id="CP026309">
    <property type="protein sequence ID" value="AUV80558.1"/>
    <property type="molecule type" value="Genomic_DNA"/>
</dbReference>
<dbReference type="OrthoDB" id="7244at2157"/>
<name>A0A2I8VF50_9EURY</name>
<keyword evidence="1" id="KW-0378">Hydrolase</keyword>
<evidence type="ECO:0000256" key="2">
    <source>
        <dbReference type="PIRSR" id="PIRSR006615-1"/>
    </source>
</evidence>
<comment type="catalytic activity">
    <reaction evidence="1">
        <text>Release of a C-terminal amino acid with broad specificity, except for -Pro.</text>
        <dbReference type="EC" id="3.4.17.19"/>
    </reaction>
</comment>
<dbReference type="Gene3D" id="1.10.1370.30">
    <property type="match status" value="1"/>
</dbReference>
<keyword evidence="2" id="KW-0862">Zinc</keyword>
<evidence type="ECO:0000313" key="5">
    <source>
        <dbReference type="Proteomes" id="UP000236584"/>
    </source>
</evidence>
<keyword evidence="1" id="KW-0645">Protease</keyword>
<keyword evidence="1" id="KW-0482">Metalloprotease</keyword>
<reference evidence="4 5" key="1">
    <citation type="submission" date="2018-01" db="EMBL/GenBank/DDBJ databases">
        <title>Complete genome sequence of Salinigranum rubrum GX10T, an extremely halophilic archaeon isolated from a marine solar saltern.</title>
        <authorList>
            <person name="Han S."/>
        </authorList>
    </citation>
    <scope>NUCLEOTIDE SEQUENCE [LARGE SCALE GENOMIC DNA]</scope>
    <source>
        <strain evidence="4 5">GX10</strain>
    </source>
</reference>
<feature type="binding site" evidence="2">
    <location>
        <position position="269"/>
    </location>
    <ligand>
        <name>Zn(2+)</name>
        <dbReference type="ChEBI" id="CHEBI:29105"/>
        <note>catalytic</note>
    </ligand>
</feature>
<evidence type="ECO:0000256" key="3">
    <source>
        <dbReference type="PIRSR" id="PIRSR006615-2"/>
    </source>
</evidence>
<dbReference type="RefSeq" id="WP_103424066.1">
    <property type="nucleotide sequence ID" value="NZ_CP026309.1"/>
</dbReference>
<protein>
    <recommendedName>
        <fullName evidence="1">Metal-dependent carboxypeptidase</fullName>
        <ecNumber evidence="1">3.4.17.19</ecNumber>
    </recommendedName>
</protein>
<dbReference type="GeneID" id="35590794"/>
<dbReference type="PRINTS" id="PR00998">
    <property type="entry name" value="CRBOXYPTASET"/>
</dbReference>
<feature type="active site" description="Proton donor/acceptor" evidence="3">
    <location>
        <position position="270"/>
    </location>
</feature>
<feature type="binding site" evidence="2">
    <location>
        <position position="299"/>
    </location>
    <ligand>
        <name>Zn(2+)</name>
        <dbReference type="ChEBI" id="CHEBI:29105"/>
        <note>catalytic</note>
    </ligand>
</feature>
<keyword evidence="1 2" id="KW-0479">Metal-binding</keyword>